<keyword evidence="2" id="KW-1185">Reference proteome</keyword>
<dbReference type="Proteomes" id="UP001279734">
    <property type="component" value="Unassembled WGS sequence"/>
</dbReference>
<name>A0AAD3TGN4_NEPGR</name>
<accession>A0AAD3TGN4</accession>
<sequence>MVICYQINKAKTAISIINEAKQLKAQINGNSGAAYQTFPVIGNSQLEAGTMERFLIDIAKEKPNRFAPSHLAAFTLNFSELGSGSFDVVYNGRFPSGVG</sequence>
<evidence type="ECO:0000313" key="1">
    <source>
        <dbReference type="EMBL" id="GMH28352.1"/>
    </source>
</evidence>
<dbReference type="EMBL" id="BSYO01000034">
    <property type="protein sequence ID" value="GMH28352.1"/>
    <property type="molecule type" value="Genomic_DNA"/>
</dbReference>
<evidence type="ECO:0000313" key="2">
    <source>
        <dbReference type="Proteomes" id="UP001279734"/>
    </source>
</evidence>
<protein>
    <submittedName>
        <fullName evidence="1">Uncharacterized protein</fullName>
    </submittedName>
</protein>
<proteinExistence type="predicted"/>
<reference evidence="1" key="1">
    <citation type="submission" date="2023-05" db="EMBL/GenBank/DDBJ databases">
        <title>Nepenthes gracilis genome sequencing.</title>
        <authorList>
            <person name="Fukushima K."/>
        </authorList>
    </citation>
    <scope>NUCLEOTIDE SEQUENCE</scope>
    <source>
        <strain evidence="1">SING2019-196</strain>
    </source>
</reference>
<organism evidence="1 2">
    <name type="scientific">Nepenthes gracilis</name>
    <name type="common">Slender pitcher plant</name>
    <dbReference type="NCBI Taxonomy" id="150966"/>
    <lineage>
        <taxon>Eukaryota</taxon>
        <taxon>Viridiplantae</taxon>
        <taxon>Streptophyta</taxon>
        <taxon>Embryophyta</taxon>
        <taxon>Tracheophyta</taxon>
        <taxon>Spermatophyta</taxon>
        <taxon>Magnoliopsida</taxon>
        <taxon>eudicotyledons</taxon>
        <taxon>Gunneridae</taxon>
        <taxon>Pentapetalae</taxon>
        <taxon>Caryophyllales</taxon>
        <taxon>Nepenthaceae</taxon>
        <taxon>Nepenthes</taxon>
    </lineage>
</organism>
<dbReference type="AlphaFoldDB" id="A0AAD3TGN4"/>
<comment type="caution">
    <text evidence="1">The sequence shown here is derived from an EMBL/GenBank/DDBJ whole genome shotgun (WGS) entry which is preliminary data.</text>
</comment>
<gene>
    <name evidence="1" type="ORF">Nepgr_030195</name>
</gene>